<gene>
    <name evidence="4 7" type="primary">menC</name>
    <name evidence="7" type="ORF">IFO68_12980</name>
</gene>
<keyword evidence="2 4" id="KW-0460">Magnesium</keyword>
<evidence type="ECO:0000256" key="2">
    <source>
        <dbReference type="ARBA" id="ARBA00022842"/>
    </source>
</evidence>
<organism evidence="7 8">
    <name type="scientific">Photobacterium arenosum</name>
    <dbReference type="NCBI Taxonomy" id="2774143"/>
    <lineage>
        <taxon>Bacteria</taxon>
        <taxon>Pseudomonadati</taxon>
        <taxon>Pseudomonadota</taxon>
        <taxon>Gammaproteobacteria</taxon>
        <taxon>Vibrionales</taxon>
        <taxon>Vibrionaceae</taxon>
        <taxon>Photobacterium</taxon>
    </lineage>
</organism>
<feature type="binding site" evidence="4">
    <location>
        <position position="169"/>
    </location>
    <ligand>
        <name>Mg(2+)</name>
        <dbReference type="ChEBI" id="CHEBI:18420"/>
    </ligand>
</feature>
<dbReference type="SMART" id="SM00922">
    <property type="entry name" value="MR_MLE"/>
    <property type="match status" value="1"/>
</dbReference>
<name>A0ABR9BLZ9_9GAMM</name>
<proteinExistence type="inferred from homology"/>
<dbReference type="PANTHER" id="PTHR48073:SF2">
    <property type="entry name" value="O-SUCCINYLBENZOATE SYNTHASE"/>
    <property type="match status" value="1"/>
</dbReference>
<feature type="active site" description="Proton acceptor" evidence="4">
    <location>
        <position position="253"/>
    </location>
</feature>
<evidence type="ECO:0000256" key="1">
    <source>
        <dbReference type="ARBA" id="ARBA00022723"/>
    </source>
</evidence>
<sequence length="340" mass="36999">MTRSASLYRYRLPMDTGVILRGRRLTERIGYIAELREGARIGRGEIAPLPGFSVECADQAGQQSLHALKRWVAGQDIMACARWPSVAFGLSMAALELQGELPITARYQTVPLLSHESVNAGAEGAAANLSVPADCRFAKLKLGRGSPQQDAINVSALLKAHPSLMLRLDANCAWSLPQAREFARHLAPAHVSRIAFIEEPCQRPADCLTFSKETGLALAWDETLQAAVRQPDFTLDTDFRLDSLSGANTLVIKPTLIGSVQRCIALIRQAQQTGTKAVISASLESSLGLTQLARLSCWLLPGSVPGLDTLSLFRSQLELTWPGSTLPVKLLQQQTRVWHS</sequence>
<keyword evidence="3 4" id="KW-0456">Lyase</keyword>
<feature type="active site" description="Proton donor" evidence="4">
    <location>
        <position position="141"/>
    </location>
</feature>
<keyword evidence="1 4" id="KW-0479">Metal-binding</keyword>
<feature type="binding site" evidence="4">
    <location>
        <position position="198"/>
    </location>
    <ligand>
        <name>Mg(2+)</name>
        <dbReference type="ChEBI" id="CHEBI:18420"/>
    </ligand>
</feature>
<comment type="catalytic activity">
    <reaction evidence="4">
        <text>(1R,6R)-6-hydroxy-2-succinyl-cyclohexa-2,4-diene-1-carboxylate = 2-succinylbenzoate + H2O</text>
        <dbReference type="Rhea" id="RHEA:10196"/>
        <dbReference type="ChEBI" id="CHEBI:15377"/>
        <dbReference type="ChEBI" id="CHEBI:18325"/>
        <dbReference type="ChEBI" id="CHEBI:58689"/>
        <dbReference type="EC" id="4.2.1.113"/>
    </reaction>
</comment>
<dbReference type="InterPro" id="IPR010196">
    <property type="entry name" value="OSB_synthase_MenC1"/>
</dbReference>
<dbReference type="GO" id="GO:0043748">
    <property type="term" value="F:O-succinylbenzoate synthase activity"/>
    <property type="evidence" value="ECO:0007669"/>
    <property type="project" value="UniProtKB-EC"/>
</dbReference>
<dbReference type="Pfam" id="PF21508">
    <property type="entry name" value="MenC_N"/>
    <property type="match status" value="1"/>
</dbReference>
<dbReference type="SFLD" id="SFLDG00180">
    <property type="entry name" value="muconate_cycloisomerase"/>
    <property type="match status" value="1"/>
</dbReference>
<dbReference type="EC" id="4.2.1.113" evidence="4 5"/>
<dbReference type="RefSeq" id="WP_192016265.1">
    <property type="nucleotide sequence ID" value="NZ_JACYTP010000007.1"/>
</dbReference>
<reference evidence="7 8" key="1">
    <citation type="submission" date="2020-09" db="EMBL/GenBank/DDBJ databases">
        <title>Photobacterium sp. CAU 1568 isolated from sand of Sido Beach.</title>
        <authorList>
            <person name="Kim W."/>
        </authorList>
    </citation>
    <scope>NUCLEOTIDE SEQUENCE [LARGE SCALE GENOMIC DNA]</scope>
    <source>
        <strain evidence="7 8">CAU 1568</strain>
    </source>
</reference>
<feature type="domain" description="Mandelate racemase/muconate lactonizing enzyme C-terminal" evidence="6">
    <location>
        <begin position="120"/>
        <end position="217"/>
    </location>
</feature>
<dbReference type="PANTHER" id="PTHR48073">
    <property type="entry name" value="O-SUCCINYLBENZOATE SYNTHASE-RELATED"/>
    <property type="match status" value="1"/>
</dbReference>
<comment type="function">
    <text evidence="4">Converts 2-succinyl-6-hydroxy-2,4-cyclohexadiene-1-carboxylate (SHCHC) to 2-succinylbenzoate (OSB).</text>
</comment>
<comment type="similarity">
    <text evidence="4">Belongs to the mandelate racemase/muconate lactonizing enzyme family. MenC type 1 subfamily.</text>
</comment>
<dbReference type="NCBIfam" id="TIGR01927">
    <property type="entry name" value="menC_gam_Gplu"/>
    <property type="match status" value="1"/>
</dbReference>
<dbReference type="InterPro" id="IPR036849">
    <property type="entry name" value="Enolase-like_C_sf"/>
</dbReference>
<dbReference type="InterPro" id="IPR013342">
    <property type="entry name" value="Mandelate_racemase_C"/>
</dbReference>
<comment type="cofactor">
    <cofactor evidence="4">
        <name>a divalent metal cation</name>
        <dbReference type="ChEBI" id="CHEBI:60240"/>
    </cofactor>
</comment>
<dbReference type="CDD" id="cd03320">
    <property type="entry name" value="OSBS"/>
    <property type="match status" value="1"/>
</dbReference>
<protein>
    <recommendedName>
        <fullName evidence="4 5">o-succinylbenzoate synthase</fullName>
        <shortName evidence="4">OSB synthase</shortName>
        <shortName evidence="4">OSBS</shortName>
        <ecNumber evidence="4 5">4.2.1.113</ecNumber>
    </recommendedName>
    <alternativeName>
        <fullName evidence="4">4-(2'-carboxyphenyl)-4-oxybutyric acid synthase</fullName>
    </alternativeName>
    <alternativeName>
        <fullName evidence="4">o-succinylbenzoic acid synthase</fullName>
    </alternativeName>
</protein>
<dbReference type="Proteomes" id="UP000649768">
    <property type="component" value="Unassembled WGS sequence"/>
</dbReference>
<dbReference type="Gene3D" id="3.30.390.10">
    <property type="entry name" value="Enolase-like, N-terminal domain"/>
    <property type="match status" value="1"/>
</dbReference>
<dbReference type="NCBIfam" id="NF003473">
    <property type="entry name" value="PRK05105.1"/>
    <property type="match status" value="1"/>
</dbReference>
<evidence type="ECO:0000259" key="6">
    <source>
        <dbReference type="SMART" id="SM00922"/>
    </source>
</evidence>
<dbReference type="SUPFAM" id="SSF51604">
    <property type="entry name" value="Enolase C-terminal domain-like"/>
    <property type="match status" value="1"/>
</dbReference>
<keyword evidence="8" id="KW-1185">Reference proteome</keyword>
<comment type="caution">
    <text evidence="7">The sequence shown here is derived from an EMBL/GenBank/DDBJ whole genome shotgun (WGS) entry which is preliminary data.</text>
</comment>
<evidence type="ECO:0000256" key="4">
    <source>
        <dbReference type="HAMAP-Rule" id="MF_00470"/>
    </source>
</evidence>
<dbReference type="InterPro" id="IPR029065">
    <property type="entry name" value="Enolase_C-like"/>
</dbReference>
<evidence type="ECO:0000256" key="5">
    <source>
        <dbReference type="NCBIfam" id="TIGR01927"/>
    </source>
</evidence>
<evidence type="ECO:0000313" key="8">
    <source>
        <dbReference type="Proteomes" id="UP000649768"/>
    </source>
</evidence>
<keyword evidence="4" id="KW-0474">Menaquinone biosynthesis</keyword>
<accession>A0ABR9BLZ9</accession>
<dbReference type="Gene3D" id="3.20.20.120">
    <property type="entry name" value="Enolase-like C-terminal domain"/>
    <property type="match status" value="1"/>
</dbReference>
<evidence type="ECO:0000313" key="7">
    <source>
        <dbReference type="EMBL" id="MBD8513587.1"/>
    </source>
</evidence>
<dbReference type="SFLD" id="SFLDS00001">
    <property type="entry name" value="Enolase"/>
    <property type="match status" value="1"/>
</dbReference>
<dbReference type="InterPro" id="IPR029017">
    <property type="entry name" value="Enolase-like_N"/>
</dbReference>
<dbReference type="HAMAP" id="MF_00470">
    <property type="entry name" value="MenC_1"/>
    <property type="match status" value="1"/>
</dbReference>
<comment type="pathway">
    <text evidence="4">Quinol/quinone metabolism; menaquinone biosynthesis.</text>
</comment>
<dbReference type="SFLD" id="SFLDF00009">
    <property type="entry name" value="o-succinylbenzoate_synthase"/>
    <property type="match status" value="1"/>
</dbReference>
<dbReference type="EMBL" id="JACYTP010000007">
    <property type="protein sequence ID" value="MBD8513587.1"/>
    <property type="molecule type" value="Genomic_DNA"/>
</dbReference>
<dbReference type="Pfam" id="PF13378">
    <property type="entry name" value="MR_MLE_C"/>
    <property type="match status" value="1"/>
</dbReference>
<dbReference type="InterPro" id="IPR041338">
    <property type="entry name" value="OSBS_N"/>
</dbReference>
<comment type="pathway">
    <text evidence="4">Quinol/quinone metabolism; 1,4-dihydroxy-2-naphthoate biosynthesis; 1,4-dihydroxy-2-naphthoate from chorismate: step 4/7.</text>
</comment>
<dbReference type="SUPFAM" id="SSF54826">
    <property type="entry name" value="Enolase N-terminal domain-like"/>
    <property type="match status" value="1"/>
</dbReference>
<evidence type="ECO:0000256" key="3">
    <source>
        <dbReference type="ARBA" id="ARBA00023239"/>
    </source>
</evidence>
<feature type="binding site" evidence="4">
    <location>
        <position position="221"/>
    </location>
    <ligand>
        <name>Mg(2+)</name>
        <dbReference type="ChEBI" id="CHEBI:18420"/>
    </ligand>
</feature>